<comment type="caution">
    <text evidence="2">The sequence shown here is derived from an EMBL/GenBank/DDBJ whole genome shotgun (WGS) entry which is preliminary data.</text>
</comment>
<evidence type="ECO:0000256" key="1">
    <source>
        <dbReference type="SAM" id="MobiDB-lite"/>
    </source>
</evidence>
<dbReference type="PANTHER" id="PTHR40630:SF1">
    <property type="entry name" value="DNA-BINDING PROTEIN"/>
    <property type="match status" value="1"/>
</dbReference>
<dbReference type="OrthoDB" id="513524at2"/>
<reference evidence="2 3" key="1">
    <citation type="submission" date="2018-10" db="EMBL/GenBank/DDBJ databases">
        <title>Genomic Encyclopedia of Archaeal and Bacterial Type Strains, Phase II (KMG-II): from individual species to whole genera.</title>
        <authorList>
            <person name="Goeker M."/>
        </authorList>
    </citation>
    <scope>NUCLEOTIDE SEQUENCE [LARGE SCALE GENOMIC DNA]</scope>
    <source>
        <strain evidence="2 3">RP-AC37</strain>
    </source>
</reference>
<dbReference type="PANTHER" id="PTHR40630">
    <property type="entry name" value="POSSIBLE DNA-BINDING PROTEIN"/>
    <property type="match status" value="1"/>
</dbReference>
<name>A0A420XRL6_9ACTN</name>
<proteinExistence type="predicted"/>
<dbReference type="InterPro" id="IPR021487">
    <property type="entry name" value="DUF3140"/>
</dbReference>
<feature type="region of interest" description="Disordered" evidence="1">
    <location>
        <begin position="25"/>
        <end position="60"/>
    </location>
</feature>
<sequence>MANDDADTVVEEFHDAVNMTAGELEHWLGTEESKEVGATSGGERKSGSGGEESVGHESGRRIVALLGTKKADYTDDDLAHMRKVTGYVHRHLAQKPHAEDVEHSRWRASLMNWGHDPLKG</sequence>
<dbReference type="Proteomes" id="UP000281955">
    <property type="component" value="Unassembled WGS sequence"/>
</dbReference>
<dbReference type="EMBL" id="RBWV01000010">
    <property type="protein sequence ID" value="RKS77451.1"/>
    <property type="molecule type" value="Genomic_DNA"/>
</dbReference>
<evidence type="ECO:0000313" key="2">
    <source>
        <dbReference type="EMBL" id="RKS77451.1"/>
    </source>
</evidence>
<accession>A0A420XRL6</accession>
<keyword evidence="3" id="KW-1185">Reference proteome</keyword>
<organism evidence="2 3">
    <name type="scientific">Motilibacter peucedani</name>
    <dbReference type="NCBI Taxonomy" id="598650"/>
    <lineage>
        <taxon>Bacteria</taxon>
        <taxon>Bacillati</taxon>
        <taxon>Actinomycetota</taxon>
        <taxon>Actinomycetes</taxon>
        <taxon>Motilibacterales</taxon>
        <taxon>Motilibacteraceae</taxon>
        <taxon>Motilibacter</taxon>
    </lineage>
</organism>
<evidence type="ECO:0000313" key="3">
    <source>
        <dbReference type="Proteomes" id="UP000281955"/>
    </source>
</evidence>
<feature type="compositionally biased region" description="Basic and acidic residues" evidence="1">
    <location>
        <begin position="25"/>
        <end position="35"/>
    </location>
</feature>
<gene>
    <name evidence="2" type="ORF">CLV35_1137</name>
</gene>
<protein>
    <submittedName>
        <fullName evidence="2">Uncharacterized protein DUF3140</fullName>
    </submittedName>
</protein>
<dbReference type="Pfam" id="PF11338">
    <property type="entry name" value="DUF3140"/>
    <property type="match status" value="1"/>
</dbReference>
<dbReference type="InParanoid" id="A0A420XRL6"/>
<dbReference type="AlphaFoldDB" id="A0A420XRL6"/>
<dbReference type="RefSeq" id="WP_121192491.1">
    <property type="nucleotide sequence ID" value="NZ_RBWV01000010.1"/>
</dbReference>